<dbReference type="EMBL" id="JAADJG010000468">
    <property type="protein sequence ID" value="KAF4446308.1"/>
    <property type="molecule type" value="Genomic_DNA"/>
</dbReference>
<evidence type="ECO:0000313" key="1">
    <source>
        <dbReference type="EMBL" id="KAF4446308.1"/>
    </source>
</evidence>
<dbReference type="OrthoDB" id="412788at2759"/>
<reference evidence="1" key="1">
    <citation type="submission" date="2020-01" db="EMBL/GenBank/DDBJ databases">
        <title>Identification and distribution of gene clusters putatively required for synthesis of sphingolipid metabolism inhibitors in phylogenetically diverse species of the filamentous fungus Fusarium.</title>
        <authorList>
            <person name="Kim H.-S."/>
            <person name="Busman M."/>
            <person name="Brown D.W."/>
            <person name="Divon H."/>
            <person name="Uhlig S."/>
            <person name="Proctor R.H."/>
        </authorList>
    </citation>
    <scope>NUCLEOTIDE SEQUENCE</scope>
    <source>
        <strain evidence="1">NRRL 53441</strain>
    </source>
</reference>
<sequence length="191" mass="21648">MDMLHLENLPKRTGALSFITDLHKYELEKPYKWTGELDQSKEHMRTNISLESRDDVVFRDVRSLIDDNDKLSLQHNGFQILRHPGIADSGIQQESVLKEYLTGLAESIKRAISAELVYCVNFVFRQCTRAMMMDPDKTHGRMSPAGSAKEPELPAFPAHAGNPTISKFEALQLTPLPTILVLRASLLFARR</sequence>
<dbReference type="Proteomes" id="UP000605986">
    <property type="component" value="Unassembled WGS sequence"/>
</dbReference>
<organism evidence="1 2">
    <name type="scientific">Fusarium austroafricanum</name>
    <dbReference type="NCBI Taxonomy" id="2364996"/>
    <lineage>
        <taxon>Eukaryota</taxon>
        <taxon>Fungi</taxon>
        <taxon>Dikarya</taxon>
        <taxon>Ascomycota</taxon>
        <taxon>Pezizomycotina</taxon>
        <taxon>Sordariomycetes</taxon>
        <taxon>Hypocreomycetidae</taxon>
        <taxon>Hypocreales</taxon>
        <taxon>Nectriaceae</taxon>
        <taxon>Fusarium</taxon>
        <taxon>Fusarium concolor species complex</taxon>
    </lineage>
</organism>
<comment type="caution">
    <text evidence="1">The sequence shown here is derived from an EMBL/GenBank/DDBJ whole genome shotgun (WGS) entry which is preliminary data.</text>
</comment>
<proteinExistence type="predicted"/>
<accession>A0A8H4KBL6</accession>
<gene>
    <name evidence="1" type="ORF">F53441_10058</name>
</gene>
<dbReference type="AlphaFoldDB" id="A0A8H4KBL6"/>
<protein>
    <submittedName>
        <fullName evidence="1">Uncharacterized protein</fullName>
    </submittedName>
</protein>
<keyword evidence="2" id="KW-1185">Reference proteome</keyword>
<evidence type="ECO:0000313" key="2">
    <source>
        <dbReference type="Proteomes" id="UP000605986"/>
    </source>
</evidence>
<name>A0A8H4KBL6_9HYPO</name>